<evidence type="ECO:0008006" key="4">
    <source>
        <dbReference type="Google" id="ProtNLM"/>
    </source>
</evidence>
<dbReference type="OrthoDB" id="182312at2"/>
<keyword evidence="3" id="KW-1185">Reference proteome</keyword>
<feature type="transmembrane region" description="Helical" evidence="1">
    <location>
        <begin position="307"/>
        <end position="326"/>
    </location>
</feature>
<reference evidence="2 3" key="1">
    <citation type="submission" date="2018-06" db="EMBL/GenBank/DDBJ databases">
        <title>Genomic Encyclopedia of Type Strains, Phase IV (KMG-IV): sequencing the most valuable type-strain genomes for metagenomic binning, comparative biology and taxonomic classification.</title>
        <authorList>
            <person name="Goeker M."/>
        </authorList>
    </citation>
    <scope>NUCLEOTIDE SEQUENCE [LARGE SCALE GENOMIC DNA]</scope>
    <source>
        <strain evidence="2 3">DSM 25532</strain>
    </source>
</reference>
<gene>
    <name evidence="2" type="ORF">DES53_105336</name>
</gene>
<feature type="transmembrane region" description="Helical" evidence="1">
    <location>
        <begin position="283"/>
        <end position="301"/>
    </location>
</feature>
<dbReference type="AlphaFoldDB" id="A0A366HMY7"/>
<proteinExistence type="predicted"/>
<dbReference type="RefSeq" id="WP_113959394.1">
    <property type="nucleotide sequence ID" value="NZ_QNRR01000005.1"/>
</dbReference>
<feature type="transmembrane region" description="Helical" evidence="1">
    <location>
        <begin position="41"/>
        <end position="59"/>
    </location>
</feature>
<comment type="caution">
    <text evidence="2">The sequence shown here is derived from an EMBL/GenBank/DDBJ whole genome shotgun (WGS) entry which is preliminary data.</text>
</comment>
<dbReference type="Proteomes" id="UP000253426">
    <property type="component" value="Unassembled WGS sequence"/>
</dbReference>
<dbReference type="EMBL" id="QNRR01000005">
    <property type="protein sequence ID" value="RBP43937.1"/>
    <property type="molecule type" value="Genomic_DNA"/>
</dbReference>
<sequence>MDIDVTKPSTQAPTRLQRWKAGFVSWAKAGFLPEPISRWEWFIMRLLFGAMLVWIFTDWHPFRHVAQDKPKGIANFVDLTWLHHGVMEPGEELGAKGAGPLTWIPRAGLFEEFFVIACVLIAVYILGYGIRFVLPVLAIMHMLVWTYHDSQGYTYHGHQMISIMLFGQAAVAWWKRKLPDAGMRAQLWYYSRGIILAGYITSVVTKIINSKGMWLWNSQYLSVEIIKTHRLSYYKDLEVEFAGDPASATLLLHHPYLAMLLFDVGFFIELFAWVGLRDRKWSCFMGISIIILHLSIAWLMRLSFTNHQILCLIFLVNVPWLIALAMSRARGPRLSLQKTLP</sequence>
<organism evidence="2 3">
    <name type="scientific">Roseimicrobium gellanilyticum</name>
    <dbReference type="NCBI Taxonomy" id="748857"/>
    <lineage>
        <taxon>Bacteria</taxon>
        <taxon>Pseudomonadati</taxon>
        <taxon>Verrucomicrobiota</taxon>
        <taxon>Verrucomicrobiia</taxon>
        <taxon>Verrucomicrobiales</taxon>
        <taxon>Verrucomicrobiaceae</taxon>
        <taxon>Roseimicrobium</taxon>
    </lineage>
</organism>
<feature type="transmembrane region" description="Helical" evidence="1">
    <location>
        <begin position="187"/>
        <end position="208"/>
    </location>
</feature>
<evidence type="ECO:0000313" key="3">
    <source>
        <dbReference type="Proteomes" id="UP000253426"/>
    </source>
</evidence>
<evidence type="ECO:0000313" key="2">
    <source>
        <dbReference type="EMBL" id="RBP43937.1"/>
    </source>
</evidence>
<feature type="transmembrane region" description="Helical" evidence="1">
    <location>
        <begin position="113"/>
        <end position="144"/>
    </location>
</feature>
<keyword evidence="1" id="KW-0812">Transmembrane</keyword>
<protein>
    <recommendedName>
        <fullName evidence="4">HTTM domain-containing protein</fullName>
    </recommendedName>
</protein>
<keyword evidence="1" id="KW-1133">Transmembrane helix</keyword>
<feature type="transmembrane region" description="Helical" evidence="1">
    <location>
        <begin position="256"/>
        <end position="276"/>
    </location>
</feature>
<accession>A0A366HMY7</accession>
<keyword evidence="1" id="KW-0472">Membrane</keyword>
<name>A0A366HMY7_9BACT</name>
<evidence type="ECO:0000256" key="1">
    <source>
        <dbReference type="SAM" id="Phobius"/>
    </source>
</evidence>
<feature type="transmembrane region" description="Helical" evidence="1">
    <location>
        <begin position="156"/>
        <end position="175"/>
    </location>
</feature>